<dbReference type="EMBL" id="KL584754">
    <property type="protein sequence ID" value="KEQ97377.1"/>
    <property type="molecule type" value="Genomic_DNA"/>
</dbReference>
<evidence type="ECO:0008006" key="4">
    <source>
        <dbReference type="Google" id="ProtNLM"/>
    </source>
</evidence>
<accession>A0A074YTC1</accession>
<proteinExistence type="predicted"/>
<protein>
    <recommendedName>
        <fullName evidence="4">BRCT domain-containing protein</fullName>
    </recommendedName>
</protein>
<reference evidence="2 3" key="1">
    <citation type="journal article" date="2014" name="BMC Genomics">
        <title>Genome sequencing of four Aureobasidium pullulans varieties: biotechnological potential, stress tolerance, and description of new species.</title>
        <authorList>
            <person name="Gostin Ar C."/>
            <person name="Ohm R.A."/>
            <person name="Kogej T."/>
            <person name="Sonjak S."/>
            <person name="Turk M."/>
            <person name="Zajc J."/>
            <person name="Zalar P."/>
            <person name="Grube M."/>
            <person name="Sun H."/>
            <person name="Han J."/>
            <person name="Sharma A."/>
            <person name="Chiniquy J."/>
            <person name="Ngan C.Y."/>
            <person name="Lipzen A."/>
            <person name="Barry K."/>
            <person name="Grigoriev I.V."/>
            <person name="Gunde-Cimerman N."/>
        </authorList>
    </citation>
    <scope>NUCLEOTIDE SEQUENCE [LARGE SCALE GENOMIC DNA]</scope>
    <source>
        <strain evidence="2 3">EXF-2481</strain>
    </source>
</reference>
<dbReference type="OrthoDB" id="3899272at2759"/>
<dbReference type="RefSeq" id="XP_013345688.1">
    <property type="nucleotide sequence ID" value="XM_013490234.1"/>
</dbReference>
<gene>
    <name evidence="2" type="ORF">AUEXF2481DRAFT_3197</name>
</gene>
<dbReference type="Proteomes" id="UP000030641">
    <property type="component" value="Unassembled WGS sequence"/>
</dbReference>
<evidence type="ECO:0000313" key="2">
    <source>
        <dbReference type="EMBL" id="KEQ97377.1"/>
    </source>
</evidence>
<dbReference type="InParanoid" id="A0A074YTC1"/>
<evidence type="ECO:0000313" key="3">
    <source>
        <dbReference type="Proteomes" id="UP000030641"/>
    </source>
</evidence>
<dbReference type="AlphaFoldDB" id="A0A074YTC1"/>
<keyword evidence="3" id="KW-1185">Reference proteome</keyword>
<feature type="region of interest" description="Disordered" evidence="1">
    <location>
        <begin position="326"/>
        <end position="359"/>
    </location>
</feature>
<evidence type="ECO:0000256" key="1">
    <source>
        <dbReference type="SAM" id="MobiDB-lite"/>
    </source>
</evidence>
<sequence length="359" mass="40187">MPPKKLEAREHNVFLTTSVTFDNKKDDFGRLQVYQAFSSLDEANEFCAAKADELALSLDIVAPEPTLKHYTNDGTFRMELPLEHRNRDVIVETIIMPLMGGIILHNKSMSRKTKSVTKSSKALPKPKRQKARPAPSSDESTEEEDDDQDVDMDSAPASPKSMKAMKRASIKLENQDSTTDHPDAVNLEHRDSVIQPIIDPTEVTEADVAAAPSGRPDCLRMSSYFITGTHPHWSYEQLEIIIRIFGGEVKKKLPTYNLDAMFTVVLGAKVPAAALRRIKTKEFSTITPQEVITRIRYSDTPTDPTRIASEKVAKLCKMVAAKPIPARRMVQDEDEADSDVQEPATKRKSVKYEDETDSD</sequence>
<dbReference type="GeneID" id="25364554"/>
<dbReference type="HOGENOM" id="CLU_849880_0_0_1"/>
<feature type="compositionally biased region" description="Acidic residues" evidence="1">
    <location>
        <begin position="139"/>
        <end position="152"/>
    </location>
</feature>
<feature type="region of interest" description="Disordered" evidence="1">
    <location>
        <begin position="109"/>
        <end position="167"/>
    </location>
</feature>
<name>A0A074YTC1_AURSE</name>
<organism evidence="2 3">
    <name type="scientific">Aureobasidium subglaciale (strain EXF-2481)</name>
    <name type="common">Aureobasidium pullulans var. subglaciale</name>
    <dbReference type="NCBI Taxonomy" id="1043005"/>
    <lineage>
        <taxon>Eukaryota</taxon>
        <taxon>Fungi</taxon>
        <taxon>Dikarya</taxon>
        <taxon>Ascomycota</taxon>
        <taxon>Pezizomycotina</taxon>
        <taxon>Dothideomycetes</taxon>
        <taxon>Dothideomycetidae</taxon>
        <taxon>Dothideales</taxon>
        <taxon>Saccotheciaceae</taxon>
        <taxon>Aureobasidium</taxon>
    </lineage>
</organism>